<evidence type="ECO:0000256" key="1">
    <source>
        <dbReference type="ARBA" id="ARBA00022741"/>
    </source>
</evidence>
<dbReference type="EMBL" id="JBHSON010000003">
    <property type="protein sequence ID" value="MFC5744475.1"/>
    <property type="molecule type" value="Genomic_DNA"/>
</dbReference>
<dbReference type="Pfam" id="PF13365">
    <property type="entry name" value="Trypsin_2"/>
    <property type="match status" value="1"/>
</dbReference>
<keyword evidence="2" id="KW-0067">ATP-binding</keyword>
<dbReference type="PANTHER" id="PTHR19375">
    <property type="entry name" value="HEAT SHOCK PROTEIN 70KDA"/>
    <property type="match status" value="1"/>
</dbReference>
<dbReference type="Gene3D" id="2.40.10.120">
    <property type="match status" value="1"/>
</dbReference>
<keyword evidence="1" id="KW-0547">Nucleotide-binding</keyword>
<evidence type="ECO:0000313" key="4">
    <source>
        <dbReference type="EMBL" id="MFC5744475.1"/>
    </source>
</evidence>
<dbReference type="SUPFAM" id="SSF100920">
    <property type="entry name" value="Heat shock protein 70kD (HSP70), peptide-binding domain"/>
    <property type="match status" value="1"/>
</dbReference>
<dbReference type="Proteomes" id="UP001596074">
    <property type="component" value="Unassembled WGS sequence"/>
</dbReference>
<dbReference type="Gene3D" id="3.30.420.40">
    <property type="match status" value="2"/>
</dbReference>
<reference evidence="5" key="1">
    <citation type="journal article" date="2019" name="Int. J. Syst. Evol. Microbiol.">
        <title>The Global Catalogue of Microorganisms (GCM) 10K type strain sequencing project: providing services to taxonomists for standard genome sequencing and annotation.</title>
        <authorList>
            <consortium name="The Broad Institute Genomics Platform"/>
            <consortium name="The Broad Institute Genome Sequencing Center for Infectious Disease"/>
            <person name="Wu L."/>
            <person name="Ma J."/>
        </authorList>
    </citation>
    <scope>NUCLEOTIDE SEQUENCE [LARGE SCALE GENOMIC DNA]</scope>
    <source>
        <strain evidence="5">KCTC 42087</strain>
    </source>
</reference>
<comment type="caution">
    <text evidence="4">The sequence shown here is derived from an EMBL/GenBank/DDBJ whole genome shotgun (WGS) entry which is preliminary data.</text>
</comment>
<protein>
    <submittedName>
        <fullName evidence="4">Hsp70 family protein</fullName>
    </submittedName>
</protein>
<keyword evidence="5" id="KW-1185">Reference proteome</keyword>
<dbReference type="Gene3D" id="3.90.640.10">
    <property type="entry name" value="Actin, Chain A, domain 4"/>
    <property type="match status" value="1"/>
</dbReference>
<evidence type="ECO:0000256" key="3">
    <source>
        <dbReference type="ARBA" id="ARBA00023186"/>
    </source>
</evidence>
<evidence type="ECO:0000256" key="2">
    <source>
        <dbReference type="ARBA" id="ARBA00022840"/>
    </source>
</evidence>
<keyword evidence="3" id="KW-0143">Chaperone</keyword>
<dbReference type="Pfam" id="PF00012">
    <property type="entry name" value="HSP70"/>
    <property type="match status" value="1"/>
</dbReference>
<dbReference type="InterPro" id="IPR043129">
    <property type="entry name" value="ATPase_NBD"/>
</dbReference>
<dbReference type="RefSeq" id="WP_378279675.1">
    <property type="nucleotide sequence ID" value="NZ_JBHSON010000003.1"/>
</dbReference>
<dbReference type="InterPro" id="IPR013126">
    <property type="entry name" value="Hsp_70_fam"/>
</dbReference>
<proteinExistence type="predicted"/>
<dbReference type="InterPro" id="IPR029047">
    <property type="entry name" value="HSP70_peptide-bd_sf"/>
</dbReference>
<sequence length="1484" mass="161539">MPLLDWGGERRLRRLEAAFAGAAPTGKRLEKAARDYGRLLIEALREQPSLARRLFSDYDARFPGEVHAPAFPQEQRDLLAGFASGRDLDVLTVTFELATRLGLADTARQARDGTASLLGAQGDADRLVTRLDRWRELDVLDRETLAAALRAHLKSAPLGRDEQLWTAFFAGLPESSLPDLFEVHAFLGHGERAVHLADTAARRRQALDGCLRSPRVDDVRAGIALARREGDEALPALEGRAGELLFDRGEHEEALPHFRAAGLRDRESECHERLGRLHEALATCPLDRPDRLGRLAAASWPEIDALVGRAEYTEAARRARAVVARLEEVTEPAEEIAGRLRDSSARREAVVMTGRRHFAGQAERAASEEATEAVHQEWSRFEESAGELFAAAEQAERAADLYRAHGLYLKAGRPGDAERVLRDDPGGWRARADAREAGGDVVGAAELHAEAGALEAAADLYLRAGRPAEAARCLIASLGDDAVEDDRLIEALRRSGATERLAELCLRAVERKGRATAGFEELRRLSDGSLLPPHLEAEVRRALETLGAQGRGPFEDGAAAWLARAREEVDARYARIWALDLGTTTCAVAIYDGETGEPVLCRWKGRPFFASTLTVDEDGNERVGVSGEEVLAGWVKGFIGAAKRRIGGATKYRMRDRVYRTEEVAARLIAHARRMVEDFLAERVLERAGELARAELGEVRSEWLDWLADEHDPRLTRPRAILTIPAFFRNNQKQATRNACRIAGVELERLIHEPTAACIAAARQRRLTGEVVVVDLGAGTLDLSALSVEDDVYEVHQVTGDNGFGGKDFDAVIAEAVERRLARDGVRVPEKGKERLRFEIAVEYLKISLSDQPYAAYPLPGFNGDPGFRLELGRDELAEILAGPLRTLRETCERLKKSLLDRPEHLVLVGGPMLAPQVAGVVEDVFGLRRKVLADPRTAVAVGAAFQAAVLSGVHGRQVLIDVTPLALGLLVAPSPGEEEFSSLIEANTSIPTQRQGTYTTTRDDQDVVLIQIYNGDLRPASKIGEFQLGDIAPAPKGEPEIEVTFAIDSSCVLEVTARDRLTGNRNSIKVADTTLLSPGEIARMTERHRRQVEREARRRRLAELREELTALVGEARRGDAEPLFREFRGRLEGHRTSRARLDPGTERVLAEIYSPAATELETELLSARAPLLDLAAKAEEYLAGQAGQDERAEPADPAEGEHLRTRLADHLERVRPGLAKVTLWNSVLARVAALEADPLLRFRGHHAAGDHVRALEALAELDEPPAGPDDVRRHLHCLAETGAAAEYRRTLAANAERLGTAVLDPARPEEFLRRIGPALLRVPSGGGGFLISDRLVLTGRPAQDGQAVETGTGVPLQVGHVFTPDSPHLNAALLQLAEPVPSPPLRLGHAKLVRIGDPVHIVSGGSLVSGVVDAFESFPEQDLNLYRVGLRVPPGSAGGPLLNEVGEVIGVLSAPARSERASFAITIDTLAPLLTSAGFGLTG</sequence>
<evidence type="ECO:0000313" key="5">
    <source>
        <dbReference type="Proteomes" id="UP001596074"/>
    </source>
</evidence>
<accession>A0ABW0ZMG1</accession>
<dbReference type="PRINTS" id="PR00301">
    <property type="entry name" value="HEATSHOCK70"/>
</dbReference>
<dbReference type="SUPFAM" id="SSF53067">
    <property type="entry name" value="Actin-like ATPase domain"/>
    <property type="match status" value="2"/>
</dbReference>
<organism evidence="4 5">
    <name type="scientific">Actinomadura rugatobispora</name>
    <dbReference type="NCBI Taxonomy" id="1994"/>
    <lineage>
        <taxon>Bacteria</taxon>
        <taxon>Bacillati</taxon>
        <taxon>Actinomycetota</taxon>
        <taxon>Actinomycetes</taxon>
        <taxon>Streptosporangiales</taxon>
        <taxon>Thermomonosporaceae</taxon>
        <taxon>Actinomadura</taxon>
    </lineage>
</organism>
<dbReference type="InterPro" id="IPR009003">
    <property type="entry name" value="Peptidase_S1_PA"/>
</dbReference>
<dbReference type="Gene3D" id="2.60.34.10">
    <property type="entry name" value="Substrate Binding Domain Of DNAk, Chain A, domain 1"/>
    <property type="match status" value="1"/>
</dbReference>
<gene>
    <name evidence="4" type="ORF">ACFPZN_02485</name>
</gene>
<dbReference type="SUPFAM" id="SSF50494">
    <property type="entry name" value="Trypsin-like serine proteases"/>
    <property type="match status" value="1"/>
</dbReference>
<name>A0ABW0ZMG1_9ACTN</name>